<dbReference type="Proteomes" id="UP001162131">
    <property type="component" value="Unassembled WGS sequence"/>
</dbReference>
<proteinExistence type="predicted"/>
<dbReference type="AlphaFoldDB" id="A0AAU9JYE3"/>
<sequence>MILEIGVSIIGIVLTISALFDDLSDTFDYTKWKSWVKFIPQVLLISACGFRFVKKLRIEALATSIVSLIGFYYLILFNTRESSILVCDEYSDICAEKVDVLYTGEVLKAATALPYLIGLAVSIIGSTLLARETYFMIENNKIGVKK</sequence>
<feature type="transmembrane region" description="Helical" evidence="1">
    <location>
        <begin position="112"/>
        <end position="130"/>
    </location>
</feature>
<protein>
    <submittedName>
        <fullName evidence="2">Uncharacterized protein</fullName>
    </submittedName>
</protein>
<evidence type="ECO:0000313" key="2">
    <source>
        <dbReference type="EMBL" id="CAG9330764.1"/>
    </source>
</evidence>
<gene>
    <name evidence="2" type="ORF">BSTOLATCC_MIC52178</name>
</gene>
<reference evidence="2" key="1">
    <citation type="submission" date="2021-09" db="EMBL/GenBank/DDBJ databases">
        <authorList>
            <consortium name="AG Swart"/>
            <person name="Singh M."/>
            <person name="Singh A."/>
            <person name="Seah K."/>
            <person name="Emmerich C."/>
        </authorList>
    </citation>
    <scope>NUCLEOTIDE SEQUENCE</scope>
    <source>
        <strain evidence="2">ATCC30299</strain>
    </source>
</reference>
<keyword evidence="1" id="KW-0812">Transmembrane</keyword>
<keyword evidence="1" id="KW-0472">Membrane</keyword>
<evidence type="ECO:0000256" key="1">
    <source>
        <dbReference type="SAM" id="Phobius"/>
    </source>
</evidence>
<keyword evidence="3" id="KW-1185">Reference proteome</keyword>
<feature type="transmembrane region" description="Helical" evidence="1">
    <location>
        <begin position="35"/>
        <end position="53"/>
    </location>
</feature>
<accession>A0AAU9JYE3</accession>
<feature type="transmembrane region" description="Helical" evidence="1">
    <location>
        <begin position="5"/>
        <end position="23"/>
    </location>
</feature>
<evidence type="ECO:0000313" key="3">
    <source>
        <dbReference type="Proteomes" id="UP001162131"/>
    </source>
</evidence>
<feature type="transmembrane region" description="Helical" evidence="1">
    <location>
        <begin position="60"/>
        <end position="76"/>
    </location>
</feature>
<organism evidence="2 3">
    <name type="scientific">Blepharisma stoltei</name>
    <dbReference type="NCBI Taxonomy" id="1481888"/>
    <lineage>
        <taxon>Eukaryota</taxon>
        <taxon>Sar</taxon>
        <taxon>Alveolata</taxon>
        <taxon>Ciliophora</taxon>
        <taxon>Postciliodesmatophora</taxon>
        <taxon>Heterotrichea</taxon>
        <taxon>Heterotrichida</taxon>
        <taxon>Blepharismidae</taxon>
        <taxon>Blepharisma</taxon>
    </lineage>
</organism>
<keyword evidence="1" id="KW-1133">Transmembrane helix</keyword>
<name>A0AAU9JYE3_9CILI</name>
<comment type="caution">
    <text evidence="2">The sequence shown here is derived from an EMBL/GenBank/DDBJ whole genome shotgun (WGS) entry which is preliminary data.</text>
</comment>
<dbReference type="EMBL" id="CAJZBQ010000052">
    <property type="protein sequence ID" value="CAG9330764.1"/>
    <property type="molecule type" value="Genomic_DNA"/>
</dbReference>